<dbReference type="PANTHER" id="PTHR33365">
    <property type="entry name" value="YALI0B05434P"/>
    <property type="match status" value="1"/>
</dbReference>
<accession>A0A2U3E4C3</accession>
<evidence type="ECO:0000313" key="3">
    <source>
        <dbReference type="EMBL" id="PWI69363.1"/>
    </source>
</evidence>
<dbReference type="EMBL" id="LCWV01000012">
    <property type="protein sequence ID" value="PWI69363.1"/>
    <property type="molecule type" value="Genomic_DNA"/>
</dbReference>
<dbReference type="Proteomes" id="UP000245956">
    <property type="component" value="Unassembled WGS sequence"/>
</dbReference>
<evidence type="ECO:0000313" key="4">
    <source>
        <dbReference type="Proteomes" id="UP000245956"/>
    </source>
</evidence>
<dbReference type="PANTHER" id="PTHR33365:SF12">
    <property type="entry name" value="TAT PATHWAY SIGNAL SEQUENCE"/>
    <property type="match status" value="1"/>
</dbReference>
<dbReference type="InterPro" id="IPR021765">
    <property type="entry name" value="UstYa-like"/>
</dbReference>
<sequence length="606" mass="67262">MIAGEARGDLCKPTRALVASSAIFFFESRGANYRVGLKQPAKLLLKSGMWAAAALHLAIDVHAHPTPSVYDIPSARPEEMAMGITQQKALPVLSPVFLVLSVVFFLAGRGVQPNDLQCVRSMSSWSPAWDQVKHHWETFQNGFSQKSIYRGLPTLELERAWNDSMQKHPIFVPRSKVPTLCGEEGSCTASSKDVDGDGVPAYLEVFRNLACLNLLRQHTYRNGYDYSPLAAFQGSEEQIMTRVDSCVQRLRGVLMCAADATPYLIMLTPEKKQKESPDFNTLHYCRDFDRILDWTRKNEVDGRAVEGFGLRTLSFGAFPYIVSLAVVSGHQIAAERMRPLADALPTLGSALVFIAGGLLGSITTQVLLPGASWESCQKLGVTAAARPPTPSSQAHAEVQPAAVSPDSSHCGAATKLVLPKDEACHATRANGTYNIKSPFTGPPTPEVDAAWERYWQTWIFSVDEAAFQASQPQYPQAAVRIEGGPHHGRYLATFEATHQLHCLYNLFRASYLDSYPDEKSDYDRDPRKWHERVDHCVEILRQKLECDRDTTIITYNWVKHKKAPMANFNVARACPDWDAMARWAQRHEVTKVPVKGPSAVELPAIP</sequence>
<dbReference type="GO" id="GO:0043386">
    <property type="term" value="P:mycotoxin biosynthetic process"/>
    <property type="evidence" value="ECO:0007669"/>
    <property type="project" value="InterPro"/>
</dbReference>
<proteinExistence type="inferred from homology"/>
<evidence type="ECO:0000256" key="1">
    <source>
        <dbReference type="ARBA" id="ARBA00035112"/>
    </source>
</evidence>
<keyword evidence="2" id="KW-0472">Membrane</keyword>
<keyword evidence="2" id="KW-0812">Transmembrane</keyword>
<comment type="caution">
    <text evidence="3">The sequence shown here is derived from an EMBL/GenBank/DDBJ whole genome shotgun (WGS) entry which is preliminary data.</text>
</comment>
<comment type="similarity">
    <text evidence="1">Belongs to the ustYa family.</text>
</comment>
<reference evidence="3 4" key="1">
    <citation type="journal article" date="2016" name="Front. Microbiol.">
        <title>Genome and transcriptome sequences reveal the specific parasitism of the nematophagous Purpureocillium lilacinum 36-1.</title>
        <authorList>
            <person name="Xie J."/>
            <person name="Li S."/>
            <person name="Mo C."/>
            <person name="Xiao X."/>
            <person name="Peng D."/>
            <person name="Wang G."/>
            <person name="Xiao Y."/>
        </authorList>
    </citation>
    <scope>NUCLEOTIDE SEQUENCE [LARGE SCALE GENOMIC DNA]</scope>
    <source>
        <strain evidence="3 4">36-1</strain>
    </source>
</reference>
<feature type="transmembrane region" description="Helical" evidence="2">
    <location>
        <begin position="89"/>
        <end position="108"/>
    </location>
</feature>
<evidence type="ECO:0000256" key="2">
    <source>
        <dbReference type="SAM" id="Phobius"/>
    </source>
</evidence>
<dbReference type="Pfam" id="PF11807">
    <property type="entry name" value="UstYa"/>
    <property type="match status" value="2"/>
</dbReference>
<protein>
    <recommendedName>
        <fullName evidence="5">Tat pathway signal sequence</fullName>
    </recommendedName>
</protein>
<gene>
    <name evidence="3" type="ORF">PCL_01010</name>
</gene>
<dbReference type="AlphaFoldDB" id="A0A2U3E4C3"/>
<evidence type="ECO:0008006" key="5">
    <source>
        <dbReference type="Google" id="ProtNLM"/>
    </source>
</evidence>
<name>A0A2U3E4C3_PURLI</name>
<keyword evidence="2" id="KW-1133">Transmembrane helix</keyword>
<organism evidence="3 4">
    <name type="scientific">Purpureocillium lilacinum</name>
    <name type="common">Paecilomyces lilacinus</name>
    <dbReference type="NCBI Taxonomy" id="33203"/>
    <lineage>
        <taxon>Eukaryota</taxon>
        <taxon>Fungi</taxon>
        <taxon>Dikarya</taxon>
        <taxon>Ascomycota</taxon>
        <taxon>Pezizomycotina</taxon>
        <taxon>Sordariomycetes</taxon>
        <taxon>Hypocreomycetidae</taxon>
        <taxon>Hypocreales</taxon>
        <taxon>Ophiocordycipitaceae</taxon>
        <taxon>Purpureocillium</taxon>
    </lineage>
</organism>